<feature type="domain" description="Large polyvalent protein-associated" evidence="1">
    <location>
        <begin position="79"/>
        <end position="180"/>
    </location>
</feature>
<evidence type="ECO:0000313" key="2">
    <source>
        <dbReference type="EMBL" id="DAE20618.1"/>
    </source>
</evidence>
<evidence type="ECO:0000259" key="1">
    <source>
        <dbReference type="Pfam" id="PF18798"/>
    </source>
</evidence>
<reference evidence="2" key="1">
    <citation type="journal article" date="2021" name="Proc. Natl. Acad. Sci. U.S.A.">
        <title>A Catalog of Tens of Thousands of Viruses from Human Metagenomes Reveals Hidden Associations with Chronic Diseases.</title>
        <authorList>
            <person name="Tisza M.J."/>
            <person name="Buck C.B."/>
        </authorList>
    </citation>
    <scope>NUCLEOTIDE SEQUENCE</scope>
    <source>
        <strain evidence="2">CtJ3t72</strain>
    </source>
</reference>
<proteinExistence type="predicted"/>
<dbReference type="Pfam" id="PF18798">
    <property type="entry name" value="LPD3"/>
    <property type="match status" value="1"/>
</dbReference>
<dbReference type="InterPro" id="IPR040824">
    <property type="entry name" value="LPD3"/>
</dbReference>
<accession>A0A8S5QNP1</accession>
<protein>
    <submittedName>
        <fullName evidence="2">Large polyvalent protein-associated domain 3</fullName>
    </submittedName>
</protein>
<sequence>MAVAIGFKLGLRKQGLSFDEIPKDRVIFRWSRKAKKRIAIDPETGEVSGVCEHLTPNKATGPSLEGFIGNNPKLKNLKFSRQARLYLYKYYKDKKIENPKGLKGCKVLIFTGAGLKETANGLNPDKAKILPYLEYIYKTGKEVGYCGNYHDSSKNINFHYTQKIIKISDEILRVTLVAKQVGSAAYFSHYFVDKADPNK</sequence>
<name>A0A8S5QNP1_9CAUD</name>
<dbReference type="EMBL" id="BK015698">
    <property type="protein sequence ID" value="DAE20618.1"/>
    <property type="molecule type" value="Genomic_DNA"/>
</dbReference>
<organism evidence="2">
    <name type="scientific">Siphoviridae sp. ctJ3t72</name>
    <dbReference type="NCBI Taxonomy" id="2826240"/>
    <lineage>
        <taxon>Viruses</taxon>
        <taxon>Duplodnaviria</taxon>
        <taxon>Heunggongvirae</taxon>
        <taxon>Uroviricota</taxon>
        <taxon>Caudoviricetes</taxon>
    </lineage>
</organism>